<evidence type="ECO:0000259" key="9">
    <source>
        <dbReference type="SMART" id="SM01269"/>
    </source>
</evidence>
<gene>
    <name evidence="10" type="ORF">MAR_015088</name>
</gene>
<keyword evidence="7" id="KW-0443">Lipid metabolism</keyword>
<comment type="similarity">
    <text evidence="2">Belongs to the fatty acid desaturase type 1 family. DEGS subfamily.</text>
</comment>
<sequence>MSYYGPLNFILFNVGYHIEHHDFPYIPYNKLPEVKKIAPEFYQQPYHTSWIKVLWDFIFDPSHGPQARSVGYHVNPNSKHAVNGVANGNGVKEIANGNGVNGVANSYGVHKATGHNGSIANGHAEISISGRRGGRGTMETMNRFLRCASLRVKMLTAEDEWSYDEEPHSRRRKEILKAHPEIKELMGYDSNIAYIVIAEVIAQMVMSYVLMDASWSTVLICGYVIGGVLNHSLGSAIHEIGHNLAFGHGQPVKNRLLSIFCNVPIIAPMAISYKKYHADHHRYLGHEYQDVDIPTRLESFLFRRPITKIIWLIFHPLIHALRPFYKSPKPITGWEMINNAIQLIVNVLIIKVFGMKSFVYCLSGTLFGLGFHPLAGHFISEHYVFTETGQATMSYYGPLNFILFNVGYHIEHHDFPYIPYNKLPEVKKIAPEFYQQPYHTSWIKVLWDFIFDPSHGPQARSVGYHVNPNSKHAVNGVANGNGVKEVANGNGVNGVANSYGVHKATGHNGSIANGHAESAKTKSE</sequence>
<dbReference type="Pfam" id="PF08557">
    <property type="entry name" value="Lipid_DES"/>
    <property type="match status" value="1"/>
</dbReference>
<name>A0ABY7FIY7_MYAAR</name>
<evidence type="ECO:0000256" key="8">
    <source>
        <dbReference type="ARBA" id="ARBA00023136"/>
    </source>
</evidence>
<dbReference type="EC" id="1.14.19.17" evidence="3"/>
<dbReference type="InterPro" id="IPR013866">
    <property type="entry name" value="Sphingolipid_d4-desaturase_N"/>
</dbReference>
<accession>A0ABY7FIY7</accession>
<dbReference type="PANTHER" id="PTHR12879">
    <property type="entry name" value="SPHINGOLIPID DELTA 4 DESATURASE/C-4 HYDROXYLASE PROTEIN DES2"/>
    <property type="match status" value="1"/>
</dbReference>
<keyword evidence="8" id="KW-0472">Membrane</keyword>
<comment type="subcellular location">
    <subcellularLocation>
        <location evidence="1">Membrane</location>
        <topology evidence="1">Multi-pass membrane protein</topology>
    </subcellularLocation>
</comment>
<evidence type="ECO:0000256" key="3">
    <source>
        <dbReference type="ARBA" id="ARBA00012021"/>
    </source>
</evidence>
<evidence type="ECO:0000313" key="11">
    <source>
        <dbReference type="Proteomes" id="UP001164746"/>
    </source>
</evidence>
<dbReference type="InterPro" id="IPR005804">
    <property type="entry name" value="FA_desaturase_dom"/>
</dbReference>
<evidence type="ECO:0000256" key="1">
    <source>
        <dbReference type="ARBA" id="ARBA00004141"/>
    </source>
</evidence>
<evidence type="ECO:0000256" key="2">
    <source>
        <dbReference type="ARBA" id="ARBA00006146"/>
    </source>
</evidence>
<dbReference type="InterPro" id="IPR011388">
    <property type="entry name" value="DES1/DES2"/>
</dbReference>
<reference evidence="10" key="1">
    <citation type="submission" date="2022-11" db="EMBL/GenBank/DDBJ databases">
        <title>Centuries of genome instability and evolution in soft-shell clam transmissible cancer (bioRxiv).</title>
        <authorList>
            <person name="Hart S.F.M."/>
            <person name="Yonemitsu M.A."/>
            <person name="Giersch R.M."/>
            <person name="Beal B.F."/>
            <person name="Arriagada G."/>
            <person name="Davis B.W."/>
            <person name="Ostrander E.A."/>
            <person name="Goff S.P."/>
            <person name="Metzger M.J."/>
        </authorList>
    </citation>
    <scope>NUCLEOTIDE SEQUENCE</scope>
    <source>
        <strain evidence="10">MELC-2E11</strain>
        <tissue evidence="10">Siphon/mantle</tissue>
    </source>
</reference>
<protein>
    <recommendedName>
        <fullName evidence="3">sphingolipid 4-desaturase</fullName>
        <ecNumber evidence="3">1.14.19.17</ecNumber>
    </recommendedName>
</protein>
<dbReference type="EMBL" id="CP111023">
    <property type="protein sequence ID" value="WAR21114.1"/>
    <property type="molecule type" value="Genomic_DNA"/>
</dbReference>
<feature type="domain" description="Sphingolipid delta4-desaturase N-terminal" evidence="9">
    <location>
        <begin position="155"/>
        <end position="192"/>
    </location>
</feature>
<keyword evidence="5" id="KW-1133">Transmembrane helix</keyword>
<dbReference type="Proteomes" id="UP001164746">
    <property type="component" value="Chromosome 12"/>
</dbReference>
<evidence type="ECO:0000256" key="7">
    <source>
        <dbReference type="ARBA" id="ARBA00023098"/>
    </source>
</evidence>
<evidence type="ECO:0000256" key="5">
    <source>
        <dbReference type="ARBA" id="ARBA00022989"/>
    </source>
</evidence>
<evidence type="ECO:0000256" key="4">
    <source>
        <dbReference type="ARBA" id="ARBA00022692"/>
    </source>
</evidence>
<evidence type="ECO:0000313" key="10">
    <source>
        <dbReference type="EMBL" id="WAR21114.1"/>
    </source>
</evidence>
<dbReference type="PANTHER" id="PTHR12879:SF8">
    <property type="entry name" value="SPHINGOLIPID DELTA(4)-DESATURASE DES1"/>
    <property type="match status" value="1"/>
</dbReference>
<keyword evidence="11" id="KW-1185">Reference proteome</keyword>
<dbReference type="CDD" id="cd03508">
    <property type="entry name" value="Delta4-sphingolipid-FADS-like"/>
    <property type="match status" value="1"/>
</dbReference>
<proteinExistence type="inferred from homology"/>
<keyword evidence="4" id="KW-0812">Transmembrane</keyword>
<dbReference type="SMART" id="SM01269">
    <property type="entry name" value="Lipid_DES"/>
    <property type="match status" value="1"/>
</dbReference>
<evidence type="ECO:0000256" key="6">
    <source>
        <dbReference type="ARBA" id="ARBA00023002"/>
    </source>
</evidence>
<dbReference type="Pfam" id="PF00487">
    <property type="entry name" value="FA_desaturase"/>
    <property type="match status" value="2"/>
</dbReference>
<organism evidence="10 11">
    <name type="scientific">Mya arenaria</name>
    <name type="common">Soft-shell clam</name>
    <dbReference type="NCBI Taxonomy" id="6604"/>
    <lineage>
        <taxon>Eukaryota</taxon>
        <taxon>Metazoa</taxon>
        <taxon>Spiralia</taxon>
        <taxon>Lophotrochozoa</taxon>
        <taxon>Mollusca</taxon>
        <taxon>Bivalvia</taxon>
        <taxon>Autobranchia</taxon>
        <taxon>Heteroconchia</taxon>
        <taxon>Euheterodonta</taxon>
        <taxon>Imparidentia</taxon>
        <taxon>Neoheterodontei</taxon>
        <taxon>Myida</taxon>
        <taxon>Myoidea</taxon>
        <taxon>Myidae</taxon>
        <taxon>Mya</taxon>
    </lineage>
</organism>
<keyword evidence="6" id="KW-0560">Oxidoreductase</keyword>